<evidence type="ECO:0000256" key="1">
    <source>
        <dbReference type="SAM" id="MobiDB-lite"/>
    </source>
</evidence>
<keyword evidence="3" id="KW-1185">Reference proteome</keyword>
<evidence type="ECO:0000313" key="2">
    <source>
        <dbReference type="EMBL" id="EIW81582.1"/>
    </source>
</evidence>
<sequence>MSNSSKPNSASSSSSSSPHPGIVALPSMTHSLASLPNMSSLPQDMLHYSNGAYSKQKLDQMLARQQHHNFASPPYHSQGYDVERTPSPDDHITVRCRQQQQQQGTAGRR</sequence>
<reference evidence="3" key="1">
    <citation type="journal article" date="2012" name="Science">
        <title>The Paleozoic origin of enzymatic lignin decomposition reconstructed from 31 fungal genomes.</title>
        <authorList>
            <person name="Floudas D."/>
            <person name="Binder M."/>
            <person name="Riley R."/>
            <person name="Barry K."/>
            <person name="Blanchette R.A."/>
            <person name="Henrissat B."/>
            <person name="Martinez A.T."/>
            <person name="Otillar R."/>
            <person name="Spatafora J.W."/>
            <person name="Yadav J.S."/>
            <person name="Aerts A."/>
            <person name="Benoit I."/>
            <person name="Boyd A."/>
            <person name="Carlson A."/>
            <person name="Copeland A."/>
            <person name="Coutinho P.M."/>
            <person name="de Vries R.P."/>
            <person name="Ferreira P."/>
            <person name="Findley K."/>
            <person name="Foster B."/>
            <person name="Gaskell J."/>
            <person name="Glotzer D."/>
            <person name="Gorecki P."/>
            <person name="Heitman J."/>
            <person name="Hesse C."/>
            <person name="Hori C."/>
            <person name="Igarashi K."/>
            <person name="Jurgens J.A."/>
            <person name="Kallen N."/>
            <person name="Kersten P."/>
            <person name="Kohler A."/>
            <person name="Kuees U."/>
            <person name="Kumar T.K.A."/>
            <person name="Kuo A."/>
            <person name="LaButti K."/>
            <person name="Larrondo L.F."/>
            <person name="Lindquist E."/>
            <person name="Ling A."/>
            <person name="Lombard V."/>
            <person name="Lucas S."/>
            <person name="Lundell T."/>
            <person name="Martin R."/>
            <person name="McLaughlin D.J."/>
            <person name="Morgenstern I."/>
            <person name="Morin E."/>
            <person name="Murat C."/>
            <person name="Nagy L.G."/>
            <person name="Nolan M."/>
            <person name="Ohm R.A."/>
            <person name="Patyshakuliyeva A."/>
            <person name="Rokas A."/>
            <person name="Ruiz-Duenas F.J."/>
            <person name="Sabat G."/>
            <person name="Salamov A."/>
            <person name="Samejima M."/>
            <person name="Schmutz J."/>
            <person name="Slot J.C."/>
            <person name="St John F."/>
            <person name="Stenlid J."/>
            <person name="Sun H."/>
            <person name="Sun S."/>
            <person name="Syed K."/>
            <person name="Tsang A."/>
            <person name="Wiebenga A."/>
            <person name="Young D."/>
            <person name="Pisabarro A."/>
            <person name="Eastwood D.C."/>
            <person name="Martin F."/>
            <person name="Cullen D."/>
            <person name="Grigoriev I.V."/>
            <person name="Hibbett D.S."/>
        </authorList>
    </citation>
    <scope>NUCLEOTIDE SEQUENCE [LARGE SCALE GENOMIC DNA]</scope>
    <source>
        <strain evidence="3">RWD-64-598 SS2</strain>
    </source>
</reference>
<proteinExistence type="predicted"/>
<comment type="caution">
    <text evidence="2">The sequence shown here is derived from an EMBL/GenBank/DDBJ whole genome shotgun (WGS) entry which is preliminary data.</text>
</comment>
<feature type="compositionally biased region" description="Basic and acidic residues" evidence="1">
    <location>
        <begin position="81"/>
        <end position="93"/>
    </location>
</feature>
<dbReference type="EMBL" id="JH711578">
    <property type="protein sequence ID" value="EIW81582.1"/>
    <property type="molecule type" value="Genomic_DNA"/>
</dbReference>
<name>A0A5M3MQY1_CONPW</name>
<dbReference type="GeneID" id="19210424"/>
<dbReference type="AlphaFoldDB" id="A0A5M3MQY1"/>
<feature type="region of interest" description="Disordered" evidence="1">
    <location>
        <begin position="1"/>
        <end position="25"/>
    </location>
</feature>
<gene>
    <name evidence="2" type="ORF">CONPUDRAFT_82451</name>
</gene>
<dbReference type="RefSeq" id="XP_007768890.1">
    <property type="nucleotide sequence ID" value="XM_007770700.1"/>
</dbReference>
<dbReference type="OrthoDB" id="2676370at2759"/>
<dbReference type="KEGG" id="cput:CONPUDRAFT_82451"/>
<dbReference type="Proteomes" id="UP000053558">
    <property type="component" value="Unassembled WGS sequence"/>
</dbReference>
<organism evidence="2 3">
    <name type="scientific">Coniophora puteana (strain RWD-64-598)</name>
    <name type="common">Brown rot fungus</name>
    <dbReference type="NCBI Taxonomy" id="741705"/>
    <lineage>
        <taxon>Eukaryota</taxon>
        <taxon>Fungi</taxon>
        <taxon>Dikarya</taxon>
        <taxon>Basidiomycota</taxon>
        <taxon>Agaricomycotina</taxon>
        <taxon>Agaricomycetes</taxon>
        <taxon>Agaricomycetidae</taxon>
        <taxon>Boletales</taxon>
        <taxon>Coniophorineae</taxon>
        <taxon>Coniophoraceae</taxon>
        <taxon>Coniophora</taxon>
    </lineage>
</organism>
<accession>A0A5M3MQY1</accession>
<feature type="region of interest" description="Disordered" evidence="1">
    <location>
        <begin position="57"/>
        <end position="109"/>
    </location>
</feature>
<evidence type="ECO:0000313" key="3">
    <source>
        <dbReference type="Proteomes" id="UP000053558"/>
    </source>
</evidence>
<protein>
    <submittedName>
        <fullName evidence="2">Uncharacterized protein</fullName>
    </submittedName>
</protein>
<feature type="compositionally biased region" description="Low complexity" evidence="1">
    <location>
        <begin position="1"/>
        <end position="18"/>
    </location>
</feature>